<evidence type="ECO:0000313" key="6">
    <source>
        <dbReference type="Proteomes" id="UP000198767"/>
    </source>
</evidence>
<dbReference type="Proteomes" id="UP000198767">
    <property type="component" value="Unassembled WGS sequence"/>
</dbReference>
<dbReference type="PRINTS" id="PR00032">
    <property type="entry name" value="HTHARAC"/>
</dbReference>
<evidence type="ECO:0000256" key="3">
    <source>
        <dbReference type="ARBA" id="ARBA00023163"/>
    </source>
</evidence>
<dbReference type="STRING" id="1156985.SAMN04488118_10457"/>
<proteinExistence type="predicted"/>
<feature type="domain" description="HTH araC/xylS-type" evidence="4">
    <location>
        <begin position="214"/>
        <end position="315"/>
    </location>
</feature>
<dbReference type="SMART" id="SM00342">
    <property type="entry name" value="HTH_ARAC"/>
    <property type="match status" value="1"/>
</dbReference>
<keyword evidence="1" id="KW-0805">Transcription regulation</keyword>
<dbReference type="Pfam" id="PF14525">
    <property type="entry name" value="AraC_binding_2"/>
    <property type="match status" value="1"/>
</dbReference>
<dbReference type="SUPFAM" id="SSF46689">
    <property type="entry name" value="Homeodomain-like"/>
    <property type="match status" value="1"/>
</dbReference>
<dbReference type="InterPro" id="IPR020449">
    <property type="entry name" value="Tscrpt_reg_AraC-type_HTH"/>
</dbReference>
<dbReference type="PANTHER" id="PTHR46796">
    <property type="entry name" value="HTH-TYPE TRANSCRIPTIONAL ACTIVATOR RHAS-RELATED"/>
    <property type="match status" value="1"/>
</dbReference>
<evidence type="ECO:0000259" key="4">
    <source>
        <dbReference type="PROSITE" id="PS01124"/>
    </source>
</evidence>
<dbReference type="Pfam" id="PF12833">
    <property type="entry name" value="HTH_18"/>
    <property type="match status" value="1"/>
</dbReference>
<dbReference type="OrthoDB" id="8004517at2"/>
<keyword evidence="6" id="KW-1185">Reference proteome</keyword>
<dbReference type="GO" id="GO:0043565">
    <property type="term" value="F:sequence-specific DNA binding"/>
    <property type="evidence" value="ECO:0007669"/>
    <property type="project" value="InterPro"/>
</dbReference>
<dbReference type="PROSITE" id="PS01124">
    <property type="entry name" value="HTH_ARAC_FAMILY_2"/>
    <property type="match status" value="1"/>
</dbReference>
<dbReference type="InterPro" id="IPR050204">
    <property type="entry name" value="AraC_XylS_family_regulators"/>
</dbReference>
<dbReference type="RefSeq" id="WP_090217737.1">
    <property type="nucleotide sequence ID" value="NZ_FMWG01000004.1"/>
</dbReference>
<dbReference type="Gene3D" id="1.10.10.60">
    <property type="entry name" value="Homeodomain-like"/>
    <property type="match status" value="1"/>
</dbReference>
<evidence type="ECO:0000256" key="2">
    <source>
        <dbReference type="ARBA" id="ARBA00023125"/>
    </source>
</evidence>
<reference evidence="5 6" key="1">
    <citation type="submission" date="2016-10" db="EMBL/GenBank/DDBJ databases">
        <authorList>
            <person name="de Groot N.N."/>
        </authorList>
    </citation>
    <scope>NUCLEOTIDE SEQUENCE [LARGE SCALE GENOMIC DNA]</scope>
    <source>
        <strain evidence="5 6">U95</strain>
    </source>
</reference>
<sequence length="316" mass="35772">MNAQSQYDTSQIAPANRFSYWSDAICNSYVRLGCDAKNMSRFKGSIKIKHHSVLSISEVSAMAHTAERRKQDISASTDEYFLLSLQRRETSRIKQFGKSAILHPGDMALYSSSDPYELNLSNNFEKTVLQLPREKLLARLPNAQMLVAHRIDGQSGIGRLVRENIQEFARFADDKNPTLQSMVQATLIDLIATGLANEIGQKAELSSPEQHVLMRAKSFIRSNLGLPELDRNRVAAEIGMSVRRLNAVFAKENYSIAEYIRSERLKRVAIELRDDRYAHLSISEIAIRNGFSNLQHFSTLFRNTQGRSPKSYRSGE</sequence>
<accession>A0A1G5QF09</accession>
<dbReference type="InterPro" id="IPR035418">
    <property type="entry name" value="AraC-bd_2"/>
</dbReference>
<gene>
    <name evidence="5" type="ORF">SAMN04488118_10457</name>
</gene>
<evidence type="ECO:0000313" key="5">
    <source>
        <dbReference type="EMBL" id="SCZ60277.1"/>
    </source>
</evidence>
<dbReference type="InterPro" id="IPR018060">
    <property type="entry name" value="HTH_AraC"/>
</dbReference>
<protein>
    <submittedName>
        <fullName evidence="5">Transcriptional regulator, AraC family</fullName>
    </submittedName>
</protein>
<dbReference type="PANTHER" id="PTHR46796:SF6">
    <property type="entry name" value="ARAC SUBFAMILY"/>
    <property type="match status" value="1"/>
</dbReference>
<name>A0A1G5QF09_9RHOB</name>
<dbReference type="InterPro" id="IPR009057">
    <property type="entry name" value="Homeodomain-like_sf"/>
</dbReference>
<keyword evidence="2" id="KW-0238">DNA-binding</keyword>
<organism evidence="5 6">
    <name type="scientific">Epibacterium ulvae</name>
    <dbReference type="NCBI Taxonomy" id="1156985"/>
    <lineage>
        <taxon>Bacteria</taxon>
        <taxon>Pseudomonadati</taxon>
        <taxon>Pseudomonadota</taxon>
        <taxon>Alphaproteobacteria</taxon>
        <taxon>Rhodobacterales</taxon>
        <taxon>Roseobacteraceae</taxon>
        <taxon>Epibacterium</taxon>
    </lineage>
</organism>
<dbReference type="GO" id="GO:0003700">
    <property type="term" value="F:DNA-binding transcription factor activity"/>
    <property type="evidence" value="ECO:0007669"/>
    <property type="project" value="InterPro"/>
</dbReference>
<dbReference type="InterPro" id="IPR018062">
    <property type="entry name" value="HTH_AraC-typ_CS"/>
</dbReference>
<dbReference type="AlphaFoldDB" id="A0A1G5QF09"/>
<dbReference type="PROSITE" id="PS00041">
    <property type="entry name" value="HTH_ARAC_FAMILY_1"/>
    <property type="match status" value="1"/>
</dbReference>
<keyword evidence="3" id="KW-0804">Transcription</keyword>
<evidence type="ECO:0000256" key="1">
    <source>
        <dbReference type="ARBA" id="ARBA00023015"/>
    </source>
</evidence>
<dbReference type="EMBL" id="FMWG01000004">
    <property type="protein sequence ID" value="SCZ60277.1"/>
    <property type="molecule type" value="Genomic_DNA"/>
</dbReference>